<proteinExistence type="predicted"/>
<dbReference type="InterPro" id="IPR016192">
    <property type="entry name" value="APOBEC/CMP_deaminase_Zn-bd"/>
</dbReference>
<evidence type="ECO:0000313" key="5">
    <source>
        <dbReference type="Proteomes" id="UP001365542"/>
    </source>
</evidence>
<dbReference type="Proteomes" id="UP001365542">
    <property type="component" value="Unassembled WGS sequence"/>
</dbReference>
<dbReference type="InterPro" id="IPR002125">
    <property type="entry name" value="CMP_dCMP_dom"/>
</dbReference>
<name>A0AAV9XGX0_9PEZI</name>
<comment type="caution">
    <text evidence="4">The sequence shown here is derived from an EMBL/GenBank/DDBJ whole genome shotgun (WGS) entry which is preliminary data.</text>
</comment>
<feature type="domain" description="CMP/dCMP-type deaminase" evidence="3">
    <location>
        <begin position="27"/>
        <end position="150"/>
    </location>
</feature>
<keyword evidence="2" id="KW-0862">Zinc</keyword>
<evidence type="ECO:0000256" key="1">
    <source>
        <dbReference type="ARBA" id="ARBA00022723"/>
    </source>
</evidence>
<sequence length="215" mass="23769">MMIQKILSYATGLLALQPKHTSTPSINDLDWKYMRASIAALPSPCYYQAFGSVIVNATSKELLCTGYNKLEDTGDPTEHGEVDAIRNCVEKFKRAGMSYDEISQVWKDAWIYTTAEPCPMCATTILHAGFQRVIFATSGSGLYRMGWTEYLVSVSMQSMADRAAAQPGFGGGRPITVVVPDIAANETEPLFSWQFRLDTDCPFGCHREGPQCIEN</sequence>
<dbReference type="AlphaFoldDB" id="A0AAV9XGX0"/>
<evidence type="ECO:0000256" key="2">
    <source>
        <dbReference type="ARBA" id="ARBA00022833"/>
    </source>
</evidence>
<reference evidence="4 5" key="1">
    <citation type="submission" date="2019-10" db="EMBL/GenBank/DDBJ databases">
        <authorList>
            <person name="Palmer J.M."/>
        </authorList>
    </citation>
    <scope>NUCLEOTIDE SEQUENCE [LARGE SCALE GENOMIC DNA]</scope>
    <source>
        <strain evidence="4 5">TWF694</strain>
    </source>
</reference>
<dbReference type="SUPFAM" id="SSF53927">
    <property type="entry name" value="Cytidine deaminase-like"/>
    <property type="match status" value="1"/>
</dbReference>
<dbReference type="GO" id="GO:0008270">
    <property type="term" value="F:zinc ion binding"/>
    <property type="evidence" value="ECO:0007669"/>
    <property type="project" value="InterPro"/>
</dbReference>
<dbReference type="InterPro" id="IPR016193">
    <property type="entry name" value="Cytidine_deaminase-like"/>
</dbReference>
<dbReference type="CDD" id="cd01285">
    <property type="entry name" value="nucleoside_deaminase"/>
    <property type="match status" value="1"/>
</dbReference>
<keyword evidence="1" id="KW-0479">Metal-binding</keyword>
<dbReference type="Gene3D" id="3.40.140.10">
    <property type="entry name" value="Cytidine Deaminase, domain 2"/>
    <property type="match status" value="1"/>
</dbReference>
<dbReference type="PROSITE" id="PS51747">
    <property type="entry name" value="CYT_DCMP_DEAMINASES_2"/>
    <property type="match status" value="1"/>
</dbReference>
<evidence type="ECO:0000259" key="3">
    <source>
        <dbReference type="PROSITE" id="PS51747"/>
    </source>
</evidence>
<organism evidence="4 5">
    <name type="scientific">Orbilia ellipsospora</name>
    <dbReference type="NCBI Taxonomy" id="2528407"/>
    <lineage>
        <taxon>Eukaryota</taxon>
        <taxon>Fungi</taxon>
        <taxon>Dikarya</taxon>
        <taxon>Ascomycota</taxon>
        <taxon>Pezizomycotina</taxon>
        <taxon>Orbiliomycetes</taxon>
        <taxon>Orbiliales</taxon>
        <taxon>Orbiliaceae</taxon>
        <taxon>Orbilia</taxon>
    </lineage>
</organism>
<dbReference type="GO" id="GO:0002100">
    <property type="term" value="P:tRNA wobble adenosine to inosine editing"/>
    <property type="evidence" value="ECO:0007669"/>
    <property type="project" value="TreeGrafter"/>
</dbReference>
<accession>A0AAV9XGX0</accession>
<dbReference type="Pfam" id="PF00383">
    <property type="entry name" value="dCMP_cyt_deam_1"/>
    <property type="match status" value="1"/>
</dbReference>
<dbReference type="EMBL" id="JAVHJO010000003">
    <property type="protein sequence ID" value="KAK6541343.1"/>
    <property type="molecule type" value="Genomic_DNA"/>
</dbReference>
<dbReference type="PANTHER" id="PTHR11079:SF203">
    <property type="entry name" value="CMP_DCMP-TYPE DEAMINASE DOMAIN-CONTAINING PROTEIN"/>
    <property type="match status" value="1"/>
</dbReference>
<dbReference type="PROSITE" id="PS00903">
    <property type="entry name" value="CYT_DCMP_DEAMINASES_1"/>
    <property type="match status" value="1"/>
</dbReference>
<keyword evidence="5" id="KW-1185">Reference proteome</keyword>
<protein>
    <recommendedName>
        <fullName evidence="3">CMP/dCMP-type deaminase domain-containing protein</fullName>
    </recommendedName>
</protein>
<dbReference type="PANTHER" id="PTHR11079">
    <property type="entry name" value="CYTOSINE DEAMINASE FAMILY MEMBER"/>
    <property type="match status" value="1"/>
</dbReference>
<dbReference type="GO" id="GO:0052717">
    <property type="term" value="F:tRNA-specific adenosine-34 deaminase activity"/>
    <property type="evidence" value="ECO:0007669"/>
    <property type="project" value="TreeGrafter"/>
</dbReference>
<gene>
    <name evidence="4" type="ORF">TWF694_007157</name>
</gene>
<evidence type="ECO:0000313" key="4">
    <source>
        <dbReference type="EMBL" id="KAK6541343.1"/>
    </source>
</evidence>